<accession>A0A4Q9N012</accession>
<evidence type="ECO:0000313" key="2">
    <source>
        <dbReference type="EMBL" id="TBU32432.1"/>
    </source>
</evidence>
<organism evidence="2">
    <name type="scientific">Dichomitus squalens</name>
    <dbReference type="NCBI Taxonomy" id="114155"/>
    <lineage>
        <taxon>Eukaryota</taxon>
        <taxon>Fungi</taxon>
        <taxon>Dikarya</taxon>
        <taxon>Basidiomycota</taxon>
        <taxon>Agaricomycotina</taxon>
        <taxon>Agaricomycetes</taxon>
        <taxon>Polyporales</taxon>
        <taxon>Polyporaceae</taxon>
        <taxon>Dichomitus</taxon>
    </lineage>
</organism>
<name>A0A4Q9N012_9APHY</name>
<protein>
    <submittedName>
        <fullName evidence="2">Uncharacterized protein</fullName>
    </submittedName>
</protein>
<proteinExistence type="predicted"/>
<feature type="region of interest" description="Disordered" evidence="1">
    <location>
        <begin position="31"/>
        <end position="70"/>
    </location>
</feature>
<gene>
    <name evidence="2" type="ORF">BD311DRAFT_33131</name>
</gene>
<reference evidence="2" key="1">
    <citation type="submission" date="2019-01" db="EMBL/GenBank/DDBJ databases">
        <title>Draft genome sequences of three monokaryotic isolates of the white-rot basidiomycete fungus Dichomitus squalens.</title>
        <authorList>
            <consortium name="DOE Joint Genome Institute"/>
            <person name="Lopez S.C."/>
            <person name="Andreopoulos B."/>
            <person name="Pangilinan J."/>
            <person name="Lipzen A."/>
            <person name="Riley R."/>
            <person name="Ahrendt S."/>
            <person name="Ng V."/>
            <person name="Barry K."/>
            <person name="Daum C."/>
            <person name="Grigoriev I.V."/>
            <person name="Hilden K.S."/>
            <person name="Makela M.R."/>
            <person name="de Vries R.P."/>
        </authorList>
    </citation>
    <scope>NUCLEOTIDE SEQUENCE [LARGE SCALE GENOMIC DNA]</scope>
    <source>
        <strain evidence="2">OM18370.1</strain>
    </source>
</reference>
<dbReference type="AlphaFoldDB" id="A0A4Q9N012"/>
<sequence length="70" mass="7459">MSAATSTPSMIVFPWTSVDRTACTSIMTIRAQSGLPSRTDAGATSRPPVSAPRGPPRTDDSQYQACRMVE</sequence>
<dbReference type="Proteomes" id="UP000292957">
    <property type="component" value="Unassembled WGS sequence"/>
</dbReference>
<dbReference type="EMBL" id="ML143395">
    <property type="protein sequence ID" value="TBU32432.1"/>
    <property type="molecule type" value="Genomic_DNA"/>
</dbReference>
<evidence type="ECO:0000256" key="1">
    <source>
        <dbReference type="SAM" id="MobiDB-lite"/>
    </source>
</evidence>